<keyword evidence="1" id="KW-1133">Transmembrane helix</keyword>
<evidence type="ECO:0000313" key="4">
    <source>
        <dbReference type="Proteomes" id="UP000002372"/>
    </source>
</evidence>
<dbReference type="EMBL" id="FP475957">
    <property type="protein sequence ID" value="CAZ90455.1"/>
    <property type="molecule type" value="Genomic_DNA"/>
</dbReference>
<dbReference type="KEGG" id="thi:THI_p0059"/>
<dbReference type="HOGENOM" id="CLU_2072066_0_0_4"/>
<dbReference type="InterPro" id="IPR007039">
    <property type="entry name" value="TrbC/VirB2"/>
</dbReference>
<feature type="transmembrane region" description="Helical" evidence="1">
    <location>
        <begin position="93"/>
        <end position="114"/>
    </location>
</feature>
<reference evidence="2" key="4">
    <citation type="submission" date="2010-07" db="EMBL/GenBank/DDBJ databases">
        <authorList>
            <person name="Genoscope - CEA"/>
        </authorList>
    </citation>
    <scope>NUCLEOTIDE SEQUENCE</scope>
    <source>
        <strain evidence="2">3As</strain>
        <plasmid evidence="2">pTHI</plasmid>
    </source>
</reference>
<dbReference type="Proteomes" id="UP000078599">
    <property type="component" value="Unassembled WGS sequence"/>
</dbReference>
<protein>
    <submittedName>
        <fullName evidence="2">Type IV secretory pathway, VirB2 component</fullName>
    </submittedName>
</protein>
<organism evidence="2 4">
    <name type="scientific">Thiomonas arsenitoxydans (strain DSM 22701 / CIP 110005 / 3As)</name>
    <dbReference type="NCBI Taxonomy" id="426114"/>
    <lineage>
        <taxon>Bacteria</taxon>
        <taxon>Pseudomonadati</taxon>
        <taxon>Pseudomonadota</taxon>
        <taxon>Betaproteobacteria</taxon>
        <taxon>Burkholderiales</taxon>
        <taxon>Thiomonas</taxon>
    </lineage>
</organism>
<sequence>MNTIALPRFAQQRIAMYQSMDNDQKLVFWLQALSILGLFALYLMAGTAHAAAWDNEATTIKTTLTGPFMTTVAIIAVIVLGVMALFGKMSWGWAGSIIGGIILIFGGTDIVNLIQGAA</sequence>
<geneLocation type="plasmid" evidence="2 4">
    <name>pTHI</name>
</geneLocation>
<name>D6CVW6_THIA3</name>
<reference key="1">
    <citation type="submission" date="2009-07" db="EMBL/GenBank/DDBJ databases">
        <authorList>
            <person name="Genoscope - CEA"/>
        </authorList>
    </citation>
    <scope>NUCLEOTIDE SEQUENCE</scope>
    <source>
        <strain>3As</strain>
    </source>
</reference>
<keyword evidence="1" id="KW-0472">Membrane</keyword>
<feature type="transmembrane region" description="Helical" evidence="1">
    <location>
        <begin position="66"/>
        <end position="86"/>
    </location>
</feature>
<dbReference type="Pfam" id="PF04956">
    <property type="entry name" value="TrbC"/>
    <property type="match status" value="1"/>
</dbReference>
<evidence type="ECO:0000313" key="3">
    <source>
        <dbReference type="EMBL" id="CQR32579.1"/>
    </source>
</evidence>
<reference evidence="3 5" key="5">
    <citation type="submission" date="2015-03" db="EMBL/GenBank/DDBJ databases">
        <authorList>
            <person name="Regsiter A."/>
            <person name="william w."/>
        </authorList>
    </citation>
    <scope>NUCLEOTIDE SEQUENCE [LARGE SCALE GENOMIC DNA]</scope>
    <source>
        <strain evidence="3 5">CB1</strain>
    </source>
</reference>
<evidence type="ECO:0000313" key="2">
    <source>
        <dbReference type="EMBL" id="CAZ90455.1"/>
    </source>
</evidence>
<dbReference type="EMBL" id="CTRI01000013">
    <property type="protein sequence ID" value="CQR32579.1"/>
    <property type="molecule type" value="Genomic_DNA"/>
</dbReference>
<dbReference type="RefSeq" id="WP_020909922.1">
    <property type="nucleotide sequence ID" value="NC_014144.1"/>
</dbReference>
<reference key="3">
    <citation type="journal article" date="2010" name="PLoS Genet.">
        <title>Structure, function, and evolution of the Thiomonas spp. genome.</title>
        <authorList>
            <person name="Arsene-Ploetze F."/>
            <person name="Koechler S."/>
            <person name="Marchal M."/>
            <person name="Coppee J.-.Y."/>
            <person name="Chandler M."/>
            <person name="Bonnefoy V."/>
            <person name="Brochier-Armanet C."/>
            <person name="Barakat M."/>
            <person name="Barbe V."/>
            <person name="Battaglia-Brunet F."/>
            <person name="Bruneel O."/>
            <person name="Bryan C.G."/>
            <person name="Cleiss-Arnold J."/>
            <person name="Cruveiller S."/>
            <person name="Erhardt M."/>
            <person name="Heinrich-Salmeron A."/>
            <person name="Hommais F."/>
            <person name="Joulian C."/>
            <person name="Krin E."/>
            <person name="Lieutaud A."/>
            <person name="Lievremont D."/>
            <person name="Michel C."/>
            <person name="Muller D."/>
            <person name="Ortet P."/>
            <person name="Proux C."/>
            <person name="Siguier P."/>
            <person name="Roche D."/>
            <person name="Rouy Z."/>
            <person name="Salvignol G."/>
            <person name="Slyemi D."/>
            <person name="Talla E."/>
            <person name="Weiss S."/>
            <person name="Weissenbach J."/>
            <person name="Medigue C."/>
            <person name="Bertin P.N."/>
        </authorList>
    </citation>
    <scope>NUCLEOTIDE SEQUENCE</scope>
    <source>
        <strain>3As</strain>
    </source>
</reference>
<evidence type="ECO:0000256" key="1">
    <source>
        <dbReference type="SAM" id="Phobius"/>
    </source>
</evidence>
<proteinExistence type="predicted"/>
<dbReference type="Proteomes" id="UP000002372">
    <property type="component" value="Plasmid pTHI"/>
</dbReference>
<gene>
    <name evidence="2" type="primary">virB2</name>
    <name evidence="3" type="synonym">virB</name>
    <name evidence="2" type="ordered locus">THI_p0059</name>
    <name evidence="3" type="ORF">THICB1_200004</name>
</gene>
<keyword evidence="5" id="KW-1185">Reference proteome</keyword>
<dbReference type="AlphaFoldDB" id="D6CVW6"/>
<reference evidence="4" key="2">
    <citation type="journal article" date="2010" name="PLoS Genet.">
        <title>Structure, function, and evolution of the Thiomonas spp. genome.</title>
        <authorList>
            <person name="Arsene-Ploetze F."/>
            <person name="Koechler S."/>
            <person name="Marchal M."/>
            <person name="Coppee J.Y."/>
            <person name="Chandler M."/>
            <person name="Bonnefoy V."/>
            <person name="Brochier-Armanet C."/>
            <person name="Barakat M."/>
            <person name="Barbe V."/>
            <person name="Battaglia-Brunet F."/>
            <person name="Bruneel O."/>
            <person name="Bryan C.G."/>
            <person name="Cleiss-Arnold J."/>
            <person name="Cruveiller S."/>
            <person name="Erhardt M."/>
            <person name="Heinrich-Salmeron A."/>
            <person name="Hommais F."/>
            <person name="Joulian C."/>
            <person name="Krin E."/>
            <person name="Lieutaud A."/>
            <person name="Lievremont D."/>
            <person name="Michel C."/>
            <person name="Muller D."/>
            <person name="Ortet P."/>
            <person name="Proux C."/>
            <person name="Siguier P."/>
            <person name="Roche D."/>
            <person name="Rouy Z."/>
            <person name="Salvignol G."/>
            <person name="Slyemi D."/>
            <person name="Talla E."/>
            <person name="Weiss S."/>
            <person name="Weissenbach J."/>
            <person name="Medigue C."/>
            <person name="Bertin P.N."/>
        </authorList>
    </citation>
    <scope>NUCLEOTIDE SEQUENCE [LARGE SCALE GENOMIC DNA]</scope>
    <source>
        <strain evidence="4">DSM 22701 / CIP 110005 / 3As</strain>
    </source>
</reference>
<evidence type="ECO:0000313" key="5">
    <source>
        <dbReference type="Proteomes" id="UP000078599"/>
    </source>
</evidence>
<keyword evidence="2" id="KW-0614">Plasmid</keyword>
<accession>D6CVW6</accession>
<keyword evidence="1" id="KW-0812">Transmembrane</keyword>